<evidence type="ECO:0000313" key="2">
    <source>
        <dbReference type="Proteomes" id="UP000479293"/>
    </source>
</evidence>
<accession>A0A7C9B9D7</accession>
<dbReference type="AlphaFoldDB" id="A0A7C9B9D7"/>
<organism evidence="1 2">
    <name type="scientific">Salmonirosea aquatica</name>
    <dbReference type="NCBI Taxonomy" id="2654236"/>
    <lineage>
        <taxon>Bacteria</taxon>
        <taxon>Pseudomonadati</taxon>
        <taxon>Bacteroidota</taxon>
        <taxon>Cytophagia</taxon>
        <taxon>Cytophagales</taxon>
        <taxon>Spirosomataceae</taxon>
        <taxon>Salmonirosea</taxon>
    </lineage>
</organism>
<dbReference type="RefSeq" id="WP_152756004.1">
    <property type="nucleotide sequence ID" value="NZ_WHLY01000001.1"/>
</dbReference>
<comment type="caution">
    <text evidence="1">The sequence shown here is derived from an EMBL/GenBank/DDBJ whole genome shotgun (WGS) entry which is preliminary data.</text>
</comment>
<keyword evidence="2" id="KW-1185">Reference proteome</keyword>
<evidence type="ECO:0000313" key="1">
    <source>
        <dbReference type="EMBL" id="MPR31916.1"/>
    </source>
</evidence>
<sequence>MEKRIKSLLWLALAVTLLTCKPDKIEPDPLTDGKPRILSISFPGIPRKDVSIDQRNLVITIKVPPVLLSDMEPSVELTENAQVFNSWPRVFIGQCKDCQDVLVGFKGTRDYDATVYKIKLIPSSPFEVGVMGKPVEYVLYNGGSGFHIPAINLYANAFPKSAKLINRMTKEVINIDSSRIYAGWEQQANNLFIHLTKFEPTGQRLAGQAPGTYDIELKMADGKTIRTPQPLILVKGPAYLSSYEEKTFYGQEARVNSTFFMEGYNLFEGDIVLELTDRHGVKTPLDNLTFEPYGLRLGITLPNTMVPGQYVMRLYQFGKDQGFCFRLNVRAGNAPAGRIGTIGDDAMPCSLQEPVRIGRSQAVPITYNLTQNLPNRPRIKLTPTSDPSKTFYGSVLPIVLAPNPLGPGRLTIGSEVPTGLYTAVLQYLDTDGKIVLETDPYGQLLEVY</sequence>
<dbReference type="EMBL" id="WHLY01000001">
    <property type="protein sequence ID" value="MPR31916.1"/>
    <property type="molecule type" value="Genomic_DNA"/>
</dbReference>
<name>A0A7C9B9D7_9BACT</name>
<proteinExistence type="predicted"/>
<gene>
    <name evidence="1" type="ORF">GBK04_00770</name>
</gene>
<dbReference type="Proteomes" id="UP000479293">
    <property type="component" value="Unassembled WGS sequence"/>
</dbReference>
<protein>
    <submittedName>
        <fullName evidence="1">Uncharacterized protein</fullName>
    </submittedName>
</protein>
<reference evidence="1 2" key="1">
    <citation type="submission" date="2019-10" db="EMBL/GenBank/DDBJ databases">
        <title>Draft Genome Sequence of Cytophagaceae sp. SJW1-29.</title>
        <authorList>
            <person name="Choi A."/>
        </authorList>
    </citation>
    <scope>NUCLEOTIDE SEQUENCE [LARGE SCALE GENOMIC DNA]</scope>
    <source>
        <strain evidence="1 2">SJW1-29</strain>
    </source>
</reference>